<protein>
    <submittedName>
        <fullName evidence="2">Protein of uncharacterized function (DUF2580)</fullName>
    </submittedName>
</protein>
<dbReference type="SUPFAM" id="SSF140453">
    <property type="entry name" value="EsxAB dimer-like"/>
    <property type="match status" value="1"/>
</dbReference>
<keyword evidence="1" id="KW-0175">Coiled coil</keyword>
<dbReference type="Proteomes" id="UP000185210">
    <property type="component" value="Unassembled WGS sequence"/>
</dbReference>
<organism evidence="2 3">
    <name type="scientific">Mycobacteroides abscessus subsp. abscessus</name>
    <dbReference type="NCBI Taxonomy" id="1185650"/>
    <lineage>
        <taxon>Bacteria</taxon>
        <taxon>Bacillati</taxon>
        <taxon>Actinomycetota</taxon>
        <taxon>Actinomycetes</taxon>
        <taxon>Mycobacteriales</taxon>
        <taxon>Mycobacteriaceae</taxon>
        <taxon>Mycobacteroides</taxon>
        <taxon>Mycobacteroides abscessus</taxon>
    </lineage>
</organism>
<dbReference type="InterPro" id="IPR036689">
    <property type="entry name" value="ESAT-6-like_sf"/>
</dbReference>
<proteinExistence type="predicted"/>
<accession>A0AB38CUE9</accession>
<dbReference type="Gene3D" id="1.10.287.1060">
    <property type="entry name" value="ESAT-6-like"/>
    <property type="match status" value="1"/>
</dbReference>
<evidence type="ECO:0000313" key="3">
    <source>
        <dbReference type="Proteomes" id="UP000185210"/>
    </source>
</evidence>
<dbReference type="AlphaFoldDB" id="A0AB38CUE9"/>
<comment type="caution">
    <text evidence="2">The sequence shown here is derived from an EMBL/GenBank/DDBJ whole genome shotgun (WGS) entry which is preliminary data.</text>
</comment>
<evidence type="ECO:0000256" key="1">
    <source>
        <dbReference type="SAM" id="Coils"/>
    </source>
</evidence>
<gene>
    <name evidence="2" type="ORF">SAMEA2070301_00855</name>
</gene>
<dbReference type="EMBL" id="FSHM01000001">
    <property type="protein sequence ID" value="SIA30124.1"/>
    <property type="molecule type" value="Genomic_DNA"/>
</dbReference>
<feature type="coiled-coil region" evidence="1">
    <location>
        <begin position="3"/>
        <end position="30"/>
    </location>
</feature>
<reference evidence="2 3" key="1">
    <citation type="submission" date="2016-11" db="EMBL/GenBank/DDBJ databases">
        <authorList>
            <consortium name="Pathogen Informatics"/>
        </authorList>
    </citation>
    <scope>NUCLEOTIDE SEQUENCE [LARGE SCALE GENOMIC DNA]</scope>
    <source>
        <strain evidence="2 3">104</strain>
    </source>
</reference>
<evidence type="ECO:0000313" key="2">
    <source>
        <dbReference type="EMBL" id="SIA30124.1"/>
    </source>
</evidence>
<name>A0AB38CUE9_9MYCO</name>
<sequence>MYNDALNVDLAELRESAGKLKNTAADLNTTHGAVHSKIADLVTEFGDSAGAAALRGRLAEWEAETQAHHNEVINHHGLYLWAEKRYLETDQGNASGIEGV</sequence>
<dbReference type="RefSeq" id="WP_052536545.1">
    <property type="nucleotide sequence ID" value="NZ_CAACXP010000002.1"/>
</dbReference>